<feature type="domain" description="CBS" evidence="3">
    <location>
        <begin position="8"/>
        <end position="64"/>
    </location>
</feature>
<protein>
    <submittedName>
        <fullName evidence="4">CBS domain-containing protein</fullName>
    </submittedName>
</protein>
<evidence type="ECO:0000313" key="4">
    <source>
        <dbReference type="EMBL" id="MBK4734376.1"/>
    </source>
</evidence>
<dbReference type="Gene3D" id="3.10.580.10">
    <property type="entry name" value="CBS-domain"/>
    <property type="match status" value="1"/>
</dbReference>
<dbReference type="EMBL" id="JAEPBG010000002">
    <property type="protein sequence ID" value="MBK4734376.1"/>
    <property type="molecule type" value="Genomic_DNA"/>
</dbReference>
<comment type="caution">
    <text evidence="4">The sequence shown here is derived from an EMBL/GenBank/DDBJ whole genome shotgun (WGS) entry which is preliminary data.</text>
</comment>
<dbReference type="CDD" id="cd04622">
    <property type="entry name" value="CBS_pair_HRP1_like"/>
    <property type="match status" value="1"/>
</dbReference>
<dbReference type="PANTHER" id="PTHR43080">
    <property type="entry name" value="CBS DOMAIN-CONTAINING PROTEIN CBSX3, MITOCHONDRIAL"/>
    <property type="match status" value="1"/>
</dbReference>
<evidence type="ECO:0000313" key="5">
    <source>
        <dbReference type="Proteomes" id="UP000622890"/>
    </source>
</evidence>
<dbReference type="PANTHER" id="PTHR43080:SF2">
    <property type="entry name" value="CBS DOMAIN-CONTAINING PROTEIN"/>
    <property type="match status" value="1"/>
</dbReference>
<dbReference type="PROSITE" id="PS51371">
    <property type="entry name" value="CBS"/>
    <property type="match status" value="2"/>
</dbReference>
<keyword evidence="5" id="KW-1185">Reference proteome</keyword>
<dbReference type="RefSeq" id="WP_200591128.1">
    <property type="nucleotide sequence ID" value="NZ_JAEPBG010000002.1"/>
</dbReference>
<dbReference type="Proteomes" id="UP000622890">
    <property type="component" value="Unassembled WGS sequence"/>
</dbReference>
<dbReference type="SMART" id="SM00116">
    <property type="entry name" value="CBS"/>
    <property type="match status" value="2"/>
</dbReference>
<accession>A0A934SSI3</accession>
<proteinExistence type="predicted"/>
<sequence length="144" mass="15628">MQHISDIMTPDVTTIAPGASIQEAARIMNERNVGSIPVCEGDRLVGLVTDRDITVRATSVGKAPGSTRVEEVMSASMHYCFADQEVNEVMDIMRDAQIRRMPVMDRSTGKLIGIVALGDLATKHSAEVDRTLSEISTPSEPDRS</sequence>
<dbReference type="SUPFAM" id="SSF54631">
    <property type="entry name" value="CBS-domain pair"/>
    <property type="match status" value="1"/>
</dbReference>
<dbReference type="Pfam" id="PF00571">
    <property type="entry name" value="CBS"/>
    <property type="match status" value="2"/>
</dbReference>
<dbReference type="InterPro" id="IPR051257">
    <property type="entry name" value="Diverse_CBS-Domain"/>
</dbReference>
<reference evidence="4" key="1">
    <citation type="submission" date="2021-01" db="EMBL/GenBank/DDBJ databases">
        <title>Genome sequence of strain Noviherbaspirillum sp. DKR-6.</title>
        <authorList>
            <person name="Chaudhary D.K."/>
        </authorList>
    </citation>
    <scope>NUCLEOTIDE SEQUENCE</scope>
    <source>
        <strain evidence="4">DKR-6</strain>
    </source>
</reference>
<evidence type="ECO:0000259" key="3">
    <source>
        <dbReference type="PROSITE" id="PS51371"/>
    </source>
</evidence>
<evidence type="ECO:0000256" key="2">
    <source>
        <dbReference type="PROSITE-ProRule" id="PRU00703"/>
    </source>
</evidence>
<dbReference type="AlphaFoldDB" id="A0A934SSI3"/>
<dbReference type="InterPro" id="IPR046342">
    <property type="entry name" value="CBS_dom_sf"/>
</dbReference>
<gene>
    <name evidence="4" type="ORF">JJB74_07155</name>
</gene>
<keyword evidence="1 2" id="KW-0129">CBS domain</keyword>
<evidence type="ECO:0000256" key="1">
    <source>
        <dbReference type="ARBA" id="ARBA00023122"/>
    </source>
</evidence>
<organism evidence="4 5">
    <name type="scientific">Noviherbaspirillum pedocola</name>
    <dbReference type="NCBI Taxonomy" id="2801341"/>
    <lineage>
        <taxon>Bacteria</taxon>
        <taxon>Pseudomonadati</taxon>
        <taxon>Pseudomonadota</taxon>
        <taxon>Betaproteobacteria</taxon>
        <taxon>Burkholderiales</taxon>
        <taxon>Oxalobacteraceae</taxon>
        <taxon>Noviherbaspirillum</taxon>
    </lineage>
</organism>
<name>A0A934SSI3_9BURK</name>
<feature type="domain" description="CBS" evidence="3">
    <location>
        <begin position="73"/>
        <end position="130"/>
    </location>
</feature>
<dbReference type="InterPro" id="IPR000644">
    <property type="entry name" value="CBS_dom"/>
</dbReference>